<comment type="caution">
    <text evidence="2">The sequence shown here is derived from an EMBL/GenBank/DDBJ whole genome shotgun (WGS) entry which is preliminary data.</text>
</comment>
<name>A0ABT0LH49_9GAMM</name>
<keyword evidence="3" id="KW-1185">Reference proteome</keyword>
<gene>
    <name evidence="2" type="ORF">L2764_21730</name>
</gene>
<accession>A0ABT0LH49</accession>
<organism evidence="2 3">
    <name type="scientific">Shewanella surugensis</name>
    <dbReference type="NCBI Taxonomy" id="212020"/>
    <lineage>
        <taxon>Bacteria</taxon>
        <taxon>Pseudomonadati</taxon>
        <taxon>Pseudomonadota</taxon>
        <taxon>Gammaproteobacteria</taxon>
        <taxon>Alteromonadales</taxon>
        <taxon>Shewanellaceae</taxon>
        <taxon>Shewanella</taxon>
    </lineage>
</organism>
<dbReference type="EMBL" id="JAKIKS010000123">
    <property type="protein sequence ID" value="MCL1127023.1"/>
    <property type="molecule type" value="Genomic_DNA"/>
</dbReference>
<dbReference type="Proteomes" id="UP001203423">
    <property type="component" value="Unassembled WGS sequence"/>
</dbReference>
<protein>
    <submittedName>
        <fullName evidence="2">Uncharacterized protein</fullName>
    </submittedName>
</protein>
<evidence type="ECO:0000313" key="3">
    <source>
        <dbReference type="Proteomes" id="UP001203423"/>
    </source>
</evidence>
<sequence>MFPDKLIYNGVPRSLIGYDLSTNTGSKSVRYRVKLDNGSSSYGIGTAPQCSNSGGNKNPL</sequence>
<feature type="region of interest" description="Disordered" evidence="1">
    <location>
        <begin position="37"/>
        <end position="60"/>
    </location>
</feature>
<reference evidence="2 3" key="1">
    <citation type="submission" date="2022-01" db="EMBL/GenBank/DDBJ databases">
        <title>Whole genome-based taxonomy of the Shewanellaceae.</title>
        <authorList>
            <person name="Martin-Rodriguez A.J."/>
        </authorList>
    </citation>
    <scope>NUCLEOTIDE SEQUENCE [LARGE SCALE GENOMIC DNA]</scope>
    <source>
        <strain evidence="2 3">DSM 17177</strain>
    </source>
</reference>
<proteinExistence type="predicted"/>
<evidence type="ECO:0000256" key="1">
    <source>
        <dbReference type="SAM" id="MobiDB-lite"/>
    </source>
</evidence>
<dbReference type="RefSeq" id="WP_248942431.1">
    <property type="nucleotide sequence ID" value="NZ_JAKIKS010000123.1"/>
</dbReference>
<evidence type="ECO:0000313" key="2">
    <source>
        <dbReference type="EMBL" id="MCL1127023.1"/>
    </source>
</evidence>